<keyword evidence="1" id="KW-0560">Oxidoreductase</keyword>
<dbReference type="PANTHER" id="PTHR43244:SF1">
    <property type="entry name" value="5,10-METHYLENETETRAHYDROMETHANOPTERIN REDUCTASE"/>
    <property type="match status" value="1"/>
</dbReference>
<dbReference type="InterPro" id="IPR011251">
    <property type="entry name" value="Luciferase-like_dom"/>
</dbReference>
<proteinExistence type="predicted"/>
<dbReference type="InterPro" id="IPR050564">
    <property type="entry name" value="F420-G6PD/mer"/>
</dbReference>
<evidence type="ECO:0000256" key="2">
    <source>
        <dbReference type="SAM" id="MobiDB-lite"/>
    </source>
</evidence>
<sequence>MVRAAGYRGPAADAAGLRADVPAVRGELRRDADPVRPRLPGRCALHRHVGGLHAGHGARQRARADRRHVPARPHGRLDRHRPLHDRHRGGVVRRRAVPARARSGRSRRREPGRPGIDQVTNLDEGISNVLTIGAGISVHPDLDPLDDARWADAEEGIDAVWLLDHLQGWFPRGTRRTALADPHRVLDPFSLLAAAAVTTRRVRLGVAVTDPVRRSAVALAHTASTIGWLAGRELALGLGVGDPGQLLPFGLDHGRERTGRLHYMRPALRTLAALRTGGPVEDGGPDLAITATAPFGIHVAAHGPKMLELTARHGTGWIPTSLPPSAYADKLATLREHAEAFGRDPAEITPTVFLWSALAPTRAESLALLEHPSVRAVALYRGKGGFAEHGAEYPLPHGYVPHEIAPERADALLESIPDAVVRGAVLHGSPEDVAEELERYHEAGCEHVVLYDIGRFADPDGTARARQALGELVKLRA</sequence>
<dbReference type="SUPFAM" id="SSF51679">
    <property type="entry name" value="Bacterial luciferase-like"/>
    <property type="match status" value="1"/>
</dbReference>
<feature type="region of interest" description="Disordered" evidence="2">
    <location>
        <begin position="52"/>
        <end position="120"/>
    </location>
</feature>
<feature type="domain" description="Luciferase-like" evidence="3">
    <location>
        <begin position="154"/>
        <end position="446"/>
    </location>
</feature>
<dbReference type="InterPro" id="IPR036661">
    <property type="entry name" value="Luciferase-like_sf"/>
</dbReference>
<reference evidence="4 5" key="1">
    <citation type="journal article" date="2015" name="Antonie Van Leeuwenhoek">
        <title>Prauserella endophytica sp. nov., an endophytic actinobacterium isolated from Tamarix taklamakanensis.</title>
        <authorList>
            <person name="Liu J.M."/>
            <person name="Habden X."/>
            <person name="Guo L."/>
            <person name="Tuo L."/>
            <person name="Jiang Z.K."/>
            <person name="Liu S.W."/>
            <person name="Liu X.F."/>
            <person name="Chen L."/>
            <person name="Li R.F."/>
            <person name="Zhang Y.Q."/>
            <person name="Sun C.H."/>
        </authorList>
    </citation>
    <scope>NUCLEOTIDE SEQUENCE [LARGE SCALE GENOMIC DNA]</scope>
    <source>
        <strain evidence="4 5">CGMCC 4.7182</strain>
    </source>
</reference>
<protein>
    <submittedName>
        <fullName evidence="4">LLM class flavin-dependent oxidoreductase</fullName>
    </submittedName>
</protein>
<dbReference type="Pfam" id="PF00296">
    <property type="entry name" value="Bac_luciferase"/>
    <property type="match status" value="1"/>
</dbReference>
<evidence type="ECO:0000259" key="3">
    <source>
        <dbReference type="Pfam" id="PF00296"/>
    </source>
</evidence>
<dbReference type="PANTHER" id="PTHR43244">
    <property type="match status" value="1"/>
</dbReference>
<name>A0ABY2S2Q8_9PSEU</name>
<comment type="caution">
    <text evidence="4">The sequence shown here is derived from an EMBL/GenBank/DDBJ whole genome shotgun (WGS) entry which is preliminary data.</text>
</comment>
<keyword evidence="5" id="KW-1185">Reference proteome</keyword>
<dbReference type="Gene3D" id="3.20.20.30">
    <property type="entry name" value="Luciferase-like domain"/>
    <property type="match status" value="1"/>
</dbReference>
<gene>
    <name evidence="4" type="ORF">FCN18_19810</name>
</gene>
<evidence type="ECO:0000313" key="5">
    <source>
        <dbReference type="Proteomes" id="UP000309992"/>
    </source>
</evidence>
<dbReference type="CDD" id="cd01097">
    <property type="entry name" value="Tetrahydromethanopterin_reductase"/>
    <property type="match status" value="1"/>
</dbReference>
<feature type="compositionally biased region" description="Basic residues" evidence="2">
    <location>
        <begin position="52"/>
        <end position="110"/>
    </location>
</feature>
<evidence type="ECO:0000256" key="1">
    <source>
        <dbReference type="ARBA" id="ARBA00023002"/>
    </source>
</evidence>
<accession>A0ABY2S2Q8</accession>
<dbReference type="EMBL" id="SWMS01000010">
    <property type="protein sequence ID" value="TKG69727.1"/>
    <property type="molecule type" value="Genomic_DNA"/>
</dbReference>
<evidence type="ECO:0000313" key="4">
    <source>
        <dbReference type="EMBL" id="TKG69727.1"/>
    </source>
</evidence>
<dbReference type="Proteomes" id="UP000309992">
    <property type="component" value="Unassembled WGS sequence"/>
</dbReference>
<organism evidence="4 5">
    <name type="scientific">Prauserella endophytica</name>
    <dbReference type="NCBI Taxonomy" id="1592324"/>
    <lineage>
        <taxon>Bacteria</taxon>
        <taxon>Bacillati</taxon>
        <taxon>Actinomycetota</taxon>
        <taxon>Actinomycetes</taxon>
        <taxon>Pseudonocardiales</taxon>
        <taxon>Pseudonocardiaceae</taxon>
        <taxon>Prauserella</taxon>
        <taxon>Prauserella coralliicola group</taxon>
    </lineage>
</organism>